<dbReference type="EMBL" id="ADMH02000424">
    <property type="protein sequence ID" value="ETN66559.1"/>
    <property type="molecule type" value="Genomic_DNA"/>
</dbReference>
<evidence type="ECO:0000313" key="1">
    <source>
        <dbReference type="EMBL" id="ETN66559.1"/>
    </source>
</evidence>
<dbReference type="HOGENOM" id="CLU_2294019_0_0_1"/>
<protein>
    <submittedName>
        <fullName evidence="1 2">Uncharacterized protein</fullName>
    </submittedName>
</protein>
<name>W5JUW5_ANODA</name>
<reference evidence="1" key="3">
    <citation type="journal article" date="2013" name="Nucleic Acids Res.">
        <title>The genome of Anopheles darlingi, the main neotropical malaria vector.</title>
        <authorList>
            <person name="Marinotti O."/>
            <person name="Cerqueira G.C."/>
            <person name="de Almeida L.G."/>
            <person name="Ferro M.I."/>
            <person name="Loreto E.L."/>
            <person name="Zaha A."/>
            <person name="Teixeira S.M."/>
            <person name="Wespiser A.R."/>
            <person name="Almeida E Silva A."/>
            <person name="Schlindwein A.D."/>
            <person name="Pacheco A.C."/>
            <person name="Silva A.L."/>
            <person name="Graveley B.R."/>
            <person name="Walenz B.P."/>
            <person name="Lima Bde A."/>
            <person name="Ribeiro C.A."/>
            <person name="Nunes-Silva C.G."/>
            <person name="de Carvalho C.R."/>
            <person name="Soares C.M."/>
            <person name="de Menezes C.B."/>
            <person name="Matiolli C."/>
            <person name="Caffrey D."/>
            <person name="Araujo D.A."/>
            <person name="de Oliveira D.M."/>
            <person name="Golenbock D."/>
            <person name="Grisard E.C."/>
            <person name="Fantinatti-Garboggini F."/>
            <person name="de Carvalho F.M."/>
            <person name="Barcellos F.G."/>
            <person name="Prosdocimi F."/>
            <person name="May G."/>
            <person name="Azevedo Junior G.M."/>
            <person name="Guimaraes G.M."/>
            <person name="Goldman G.H."/>
            <person name="Padilha I.Q."/>
            <person name="Batista Jda S."/>
            <person name="Ferro J.A."/>
            <person name="Ribeiro J.M."/>
            <person name="Fietto J.L."/>
            <person name="Dabbas K.M."/>
            <person name="Cerdeira L."/>
            <person name="Agnez-Lima L.F."/>
            <person name="Brocchi M."/>
            <person name="de Carvalho M.O."/>
            <person name="Teixeira Mde M."/>
            <person name="Diniz Maia Mde M."/>
            <person name="Goldman M.H."/>
            <person name="Cruz Schneider M.P."/>
            <person name="Felipe M.S."/>
            <person name="Hungria M."/>
            <person name="Nicolas M.F."/>
            <person name="Pereira M."/>
            <person name="Montes M.A."/>
            <person name="Cantao M.E."/>
            <person name="Vincentz M."/>
            <person name="Rafael M.S."/>
            <person name="Silverman N."/>
            <person name="Stoco P.H."/>
            <person name="Souza R.C."/>
            <person name="Vicentini R."/>
            <person name="Gazzinelli R.T."/>
            <person name="Neves Rde O."/>
            <person name="Silva R."/>
            <person name="Astolfi-Filho S."/>
            <person name="Maciel T.E."/>
            <person name="Urmenyi T.P."/>
            <person name="Tadei W.P."/>
            <person name="Camargo E.P."/>
            <person name="de Vasconcelos A.T."/>
        </authorList>
    </citation>
    <scope>NUCLEOTIDE SEQUENCE</scope>
</reference>
<sequence>MPKCFRFVWQGSAKYGDKNIKILESQNADRTACRNWITKIALRLTPWPKNALNCPWLVHRKTREPCAVRESPFLWPNLNNPDRVLEVMNPLETNRALRGSS</sequence>
<dbReference type="Proteomes" id="UP000000673">
    <property type="component" value="Unassembled WGS sequence"/>
</dbReference>
<dbReference type="VEuPathDB" id="VectorBase:ADAC001655"/>
<organism evidence="1">
    <name type="scientific">Anopheles darlingi</name>
    <name type="common">Mosquito</name>
    <dbReference type="NCBI Taxonomy" id="43151"/>
    <lineage>
        <taxon>Eukaryota</taxon>
        <taxon>Metazoa</taxon>
        <taxon>Ecdysozoa</taxon>
        <taxon>Arthropoda</taxon>
        <taxon>Hexapoda</taxon>
        <taxon>Insecta</taxon>
        <taxon>Pterygota</taxon>
        <taxon>Neoptera</taxon>
        <taxon>Endopterygota</taxon>
        <taxon>Diptera</taxon>
        <taxon>Nematocera</taxon>
        <taxon>Culicoidea</taxon>
        <taxon>Culicidae</taxon>
        <taxon>Anophelinae</taxon>
        <taxon>Anopheles</taxon>
    </lineage>
</organism>
<keyword evidence="3" id="KW-1185">Reference proteome</keyword>
<evidence type="ECO:0000313" key="3">
    <source>
        <dbReference type="Proteomes" id="UP000000673"/>
    </source>
</evidence>
<gene>
    <name evidence="1" type="ORF">AND_001655</name>
</gene>
<dbReference type="AlphaFoldDB" id="W5JUW5"/>
<reference evidence="1" key="2">
    <citation type="submission" date="2010-05" db="EMBL/GenBank/DDBJ databases">
        <authorList>
            <person name="Almeida L.G."/>
            <person name="Nicolas M.F."/>
            <person name="Souza R.C."/>
            <person name="Vasconcelos A.T.R."/>
        </authorList>
    </citation>
    <scope>NUCLEOTIDE SEQUENCE</scope>
</reference>
<reference evidence="2" key="4">
    <citation type="submission" date="2015-06" db="UniProtKB">
        <authorList>
            <consortium name="EnsemblMetazoa"/>
        </authorList>
    </citation>
    <scope>IDENTIFICATION</scope>
</reference>
<dbReference type="EnsemblMetazoa" id="ADAC001655-RA">
    <property type="protein sequence ID" value="ADAC001655-PA"/>
    <property type="gene ID" value="ADAC001655"/>
</dbReference>
<reference evidence="1 3" key="1">
    <citation type="journal article" date="2010" name="BMC Genomics">
        <title>Combination of measures distinguishes pre-miRNAs from other stem-loops in the genome of the newly sequenced Anopheles darlingi.</title>
        <authorList>
            <person name="Mendes N.D."/>
            <person name="Freitas A.T."/>
            <person name="Vasconcelos A.T."/>
            <person name="Sagot M.F."/>
        </authorList>
    </citation>
    <scope>NUCLEOTIDE SEQUENCE</scope>
</reference>
<proteinExistence type="predicted"/>
<evidence type="ECO:0000313" key="2">
    <source>
        <dbReference type="EnsemblMetazoa" id="ADAC001655-PA"/>
    </source>
</evidence>
<accession>W5JUW5</accession>